<name>A0A2H1FPJ3_ZYMTR</name>
<evidence type="ECO:0000259" key="2">
    <source>
        <dbReference type="SMART" id="SM00256"/>
    </source>
</evidence>
<dbReference type="AlphaFoldDB" id="A0A2H1FPJ3"/>
<proteinExistence type="predicted"/>
<reference evidence="4" key="1">
    <citation type="submission" date="2017-05" db="EMBL/GenBank/DDBJ databases">
        <authorList>
            <person name="Song R."/>
            <person name="Chenine A.L."/>
            <person name="Ruprecht R.M."/>
        </authorList>
    </citation>
    <scope>NUCLEOTIDE SEQUENCE [LARGE SCALE GENOMIC DNA]</scope>
</reference>
<accession>A0A2H1FPJ3</accession>
<dbReference type="SMART" id="SM00256">
    <property type="entry name" value="FBOX"/>
    <property type="match status" value="2"/>
</dbReference>
<feature type="domain" description="F-box" evidence="2">
    <location>
        <begin position="91"/>
        <end position="131"/>
    </location>
</feature>
<dbReference type="Proteomes" id="UP000245764">
    <property type="component" value="Chromosome 1"/>
</dbReference>
<gene>
    <name evidence="3" type="ORF">ZT1E4_G1977</name>
</gene>
<feature type="compositionally biased region" description="Low complexity" evidence="1">
    <location>
        <begin position="69"/>
        <end position="79"/>
    </location>
</feature>
<protein>
    <recommendedName>
        <fullName evidence="2">F-box domain-containing protein</fullName>
    </recommendedName>
</protein>
<dbReference type="Pfam" id="PF00646">
    <property type="entry name" value="F-box"/>
    <property type="match status" value="2"/>
</dbReference>
<feature type="region of interest" description="Disordered" evidence="1">
    <location>
        <begin position="57"/>
        <end position="84"/>
    </location>
</feature>
<evidence type="ECO:0000256" key="1">
    <source>
        <dbReference type="SAM" id="MobiDB-lite"/>
    </source>
</evidence>
<evidence type="ECO:0000313" key="4">
    <source>
        <dbReference type="Proteomes" id="UP000245764"/>
    </source>
</evidence>
<organism evidence="3 4">
    <name type="scientific">Zymoseptoria tritici ST99CH_1E4</name>
    <dbReference type="NCBI Taxonomy" id="1276532"/>
    <lineage>
        <taxon>Eukaryota</taxon>
        <taxon>Fungi</taxon>
        <taxon>Dikarya</taxon>
        <taxon>Ascomycota</taxon>
        <taxon>Pezizomycotina</taxon>
        <taxon>Dothideomycetes</taxon>
        <taxon>Dothideomycetidae</taxon>
        <taxon>Mycosphaerellales</taxon>
        <taxon>Mycosphaerellaceae</taxon>
        <taxon>Zymoseptoria</taxon>
    </lineage>
</organism>
<evidence type="ECO:0000313" key="3">
    <source>
        <dbReference type="EMBL" id="SMR43199.1"/>
    </source>
</evidence>
<sequence>MPPKNITAAAIDIAPPFTLQNFPPLPKIAPPRFGRLTQLKIAFDRCELPPAPSFDQQKVGITSSCSDEAPQSQSPAPSSTTERSAADRFVGTFELVEDVLSRLQLLDLLRARGTSTQFRDVVDKSSELQTILGLKPPQKAGYSMPLLEAEAGKEDKHFDCYMVRHDGSAMPRWMPPLHFSIKIDLDVDRFQPGSIARGTCISYPPLKSIHVGLTCHCTKAESASSLPDHDRIICVGKNNYELTTSGSKPEGLTLGDLLDIAERLRIRHVHCAWQHKDFKSIPAFRPSSIKLDFMTYLSTLVPPPDPAVVLELQTLHEATYGAPPTFIDDETFELTAPRHHCVWPSLPPARSAAPASYITSRPPFLAEIRCFDEGVIIVGREGTNTNPSRPWSWWKGPVGSWHCAGERLAGTFELLESILKQLGVRDLLRAHGTSTQFRDVVDKSSDLQVRLGLKTPPGSYLHMPLLGEVASNENSIFIFKLNKSFLPWPPNKFSINITFDKGQLRLGSVARKIQLCHPLLTSISMTWWIEWPRDWDPECFAAEKYMLTTSESRTEGLTLGDLCDAAARVSAKPASTWLPGRRRLIKYAGILVSSVTFDSTFVISCPATENELEKLHGGIYGVPDTHTRSYPIIRSEPLEDGLGVTDTVVHGQREFLVETSEDDVVEQPQISATRCPEPKPFVLPPWEHPDTSDCEHLGKVIFGNGGGIEQWTDPGTLDQCYECSICATEDWWDETW</sequence>
<dbReference type="EMBL" id="LT854253">
    <property type="protein sequence ID" value="SMR43199.1"/>
    <property type="molecule type" value="Genomic_DNA"/>
</dbReference>
<dbReference type="InterPro" id="IPR001810">
    <property type="entry name" value="F-box_dom"/>
</dbReference>
<feature type="compositionally biased region" description="Polar residues" evidence="1">
    <location>
        <begin position="57"/>
        <end position="66"/>
    </location>
</feature>
<feature type="domain" description="F-box" evidence="2">
    <location>
        <begin position="410"/>
        <end position="450"/>
    </location>
</feature>